<feature type="transmembrane region" description="Helical" evidence="1">
    <location>
        <begin position="31"/>
        <end position="50"/>
    </location>
</feature>
<comment type="caution">
    <text evidence="3">The sequence shown here is derived from an EMBL/GenBank/DDBJ whole genome shotgun (WGS) entry which is preliminary data.</text>
</comment>
<protein>
    <submittedName>
        <fullName evidence="3">Uncharacterized protein</fullName>
    </submittedName>
</protein>
<keyword evidence="1" id="KW-0812">Transmembrane</keyword>
<evidence type="ECO:0000256" key="2">
    <source>
        <dbReference type="SAM" id="SignalP"/>
    </source>
</evidence>
<accession>A0A366L973</accession>
<feature type="chain" id="PRO_5016660812" evidence="2">
    <location>
        <begin position="22"/>
        <end position="140"/>
    </location>
</feature>
<dbReference type="RefSeq" id="WP_113947954.1">
    <property type="nucleotide sequence ID" value="NZ_QNQU01000004.1"/>
</dbReference>
<sequence length="140" mass="14694">MRGYIFLIIFLACSVPLFSKADGCRINTTFYNIPASVLLGINLGSTLVAYTTPGTNSNGCYKGTVSSAKSCYVCTGGGGVILAVGLGSALEVITCSSGVATKGTYYSNYVLECNLDDYSLPLATAAGLFGIFVIRRRNKQ</sequence>
<reference evidence="3 4" key="1">
    <citation type="submission" date="2018-07" db="EMBL/GenBank/DDBJ databases">
        <title>A draft genome of a endophytic bacteria, a new species of Pedobacter.</title>
        <authorList>
            <person name="Zhang Z.D."/>
            <person name="Chen Z.J."/>
        </authorList>
    </citation>
    <scope>NUCLEOTIDE SEQUENCE [LARGE SCALE GENOMIC DNA]</scope>
    <source>
        <strain evidence="3 4">RS10</strain>
    </source>
</reference>
<keyword evidence="2" id="KW-0732">Signal</keyword>
<feature type="transmembrane region" description="Helical" evidence="1">
    <location>
        <begin position="71"/>
        <end position="90"/>
    </location>
</feature>
<keyword evidence="1" id="KW-1133">Transmembrane helix</keyword>
<evidence type="ECO:0000313" key="3">
    <source>
        <dbReference type="EMBL" id="RBQ10019.1"/>
    </source>
</evidence>
<feature type="signal peptide" evidence="2">
    <location>
        <begin position="1"/>
        <end position="21"/>
    </location>
</feature>
<proteinExistence type="predicted"/>
<keyword evidence="4" id="KW-1185">Reference proteome</keyword>
<organism evidence="3 4">
    <name type="scientific">Pedobacter miscanthi</name>
    <dbReference type="NCBI Taxonomy" id="2259170"/>
    <lineage>
        <taxon>Bacteria</taxon>
        <taxon>Pseudomonadati</taxon>
        <taxon>Bacteroidota</taxon>
        <taxon>Sphingobacteriia</taxon>
        <taxon>Sphingobacteriales</taxon>
        <taxon>Sphingobacteriaceae</taxon>
        <taxon>Pedobacter</taxon>
    </lineage>
</organism>
<keyword evidence="1" id="KW-0472">Membrane</keyword>
<dbReference type="AlphaFoldDB" id="A0A366L973"/>
<feature type="transmembrane region" description="Helical" evidence="1">
    <location>
        <begin position="118"/>
        <end position="134"/>
    </location>
</feature>
<dbReference type="EMBL" id="QNQU01000004">
    <property type="protein sequence ID" value="RBQ10019.1"/>
    <property type="molecule type" value="Genomic_DNA"/>
</dbReference>
<evidence type="ECO:0000256" key="1">
    <source>
        <dbReference type="SAM" id="Phobius"/>
    </source>
</evidence>
<dbReference type="Proteomes" id="UP000252081">
    <property type="component" value="Unassembled WGS sequence"/>
</dbReference>
<name>A0A366L973_9SPHI</name>
<dbReference type="OrthoDB" id="770467at2"/>
<evidence type="ECO:0000313" key="4">
    <source>
        <dbReference type="Proteomes" id="UP000252081"/>
    </source>
</evidence>
<gene>
    <name evidence="3" type="ORF">DRW42_06165</name>
</gene>